<dbReference type="CDD" id="cd16917">
    <property type="entry name" value="HATPase_UhpB-NarQ-NarX-like"/>
    <property type="match status" value="1"/>
</dbReference>
<dbReference type="GO" id="GO:0046983">
    <property type="term" value="F:protein dimerization activity"/>
    <property type="evidence" value="ECO:0007669"/>
    <property type="project" value="InterPro"/>
</dbReference>
<feature type="domain" description="Histidine kinase" evidence="12">
    <location>
        <begin position="518"/>
        <end position="605"/>
    </location>
</feature>
<dbReference type="Pfam" id="PF02518">
    <property type="entry name" value="HATPase_c"/>
    <property type="match status" value="1"/>
</dbReference>
<dbReference type="PROSITE" id="PS50005">
    <property type="entry name" value="TPR"/>
    <property type="match status" value="1"/>
</dbReference>
<dbReference type="InterPro" id="IPR011712">
    <property type="entry name" value="Sig_transdc_His_kin_sub3_dim/P"/>
</dbReference>
<evidence type="ECO:0000256" key="1">
    <source>
        <dbReference type="ARBA" id="ARBA00000085"/>
    </source>
</evidence>
<dbReference type="KEGG" id="fmg:HYN48_02810"/>
<keyword evidence="4" id="KW-0808">Transferase</keyword>
<reference evidence="13 14" key="1">
    <citation type="submission" date="2018-04" db="EMBL/GenBank/DDBJ databases">
        <title>Genome sequencing of Flavobacterium sp. HYN0048.</title>
        <authorList>
            <person name="Yi H."/>
            <person name="Baek C."/>
        </authorList>
    </citation>
    <scope>NUCLEOTIDE SEQUENCE [LARGE SCALE GENOMIC DNA]</scope>
    <source>
        <strain evidence="13 14">HYN0048</strain>
    </source>
</reference>
<dbReference type="GO" id="GO:0005524">
    <property type="term" value="F:ATP binding"/>
    <property type="evidence" value="ECO:0007669"/>
    <property type="project" value="UniProtKB-KW"/>
</dbReference>
<dbReference type="SMART" id="SM00028">
    <property type="entry name" value="TPR"/>
    <property type="match status" value="4"/>
</dbReference>
<evidence type="ECO:0000256" key="8">
    <source>
        <dbReference type="ARBA" id="ARBA00023012"/>
    </source>
</evidence>
<evidence type="ECO:0000256" key="3">
    <source>
        <dbReference type="ARBA" id="ARBA00022553"/>
    </source>
</evidence>
<dbReference type="PANTHER" id="PTHR24421:SF10">
    <property type="entry name" value="NITRATE_NITRITE SENSOR PROTEIN NARQ"/>
    <property type="match status" value="1"/>
</dbReference>
<sequence length="614" mass="70062">MNRVNYFKVANRFFNMNKLEDYKRTVEILLPKAIEANDTLSIAKAHEYIGDYFGKKFQSEKAYSAYLEAEKLYISKEKYSSTAKVVLNKAIIQLNEKDFVGSEKSAFKALKILKKTSDEELMYQSYNILGIIYDELAEYNKSIEYYEKALKIAKSGDVSSDIQAKATTLNNLGALNQKKQKYQKALEYFNLSLKEKNLYSDNLLLYAALKYNIGYSEFKMKNYTHLPGLYHESLHLADSLKFTPSIIACKLNLSEYYLEMKDTLKAFNFASEAYSTAKANSNSKDVLNSLKQLSNVNPIKEAFYSDEYIKINDSLQLVERQTRNKLGRIEYETDELVTEKANLVEQRKTLTYIVLGIILIGAFIFVIRTQAAKNRELRLVQEQQAANEEIYRLMITQQEQVEETRQAEKKRIAQEIHDGVLGKLFGTRMHLGLLNDRDGREAHTERTAYIDELKTLEQELREISHDLNSEKQAVANNFVQMVTNFIATQRTVCKAAITIDIDRQIDWASVDSLAKINLYRILQEAFQNVNKHAQAAKVTVTFRQVEDNIVLTVSDDGIGFNYTKKKKGIGMLNMHSRINGSGGTMTVRTMPGEGTNLDFVLPVAGRADGNSEAL</sequence>
<dbReference type="Gene3D" id="3.30.565.10">
    <property type="entry name" value="Histidine kinase-like ATPase, C-terminal domain"/>
    <property type="match status" value="1"/>
</dbReference>
<feature type="coiled-coil region" evidence="10">
    <location>
        <begin position="446"/>
        <end position="473"/>
    </location>
</feature>
<dbReference type="EC" id="2.7.13.3" evidence="2"/>
<feature type="repeat" description="TPR" evidence="9">
    <location>
        <begin position="123"/>
        <end position="156"/>
    </location>
</feature>
<evidence type="ECO:0000256" key="6">
    <source>
        <dbReference type="ARBA" id="ARBA00022777"/>
    </source>
</evidence>
<dbReference type="Pfam" id="PF07730">
    <property type="entry name" value="HisKA_3"/>
    <property type="match status" value="1"/>
</dbReference>
<keyword evidence="5" id="KW-0547">Nucleotide-binding</keyword>
<evidence type="ECO:0000256" key="11">
    <source>
        <dbReference type="SAM" id="Phobius"/>
    </source>
</evidence>
<dbReference type="SMART" id="SM00387">
    <property type="entry name" value="HATPase_c"/>
    <property type="match status" value="1"/>
</dbReference>
<protein>
    <recommendedName>
        <fullName evidence="2">histidine kinase</fullName>
        <ecNumber evidence="2">2.7.13.3</ecNumber>
    </recommendedName>
</protein>
<dbReference type="Gene3D" id="1.25.40.10">
    <property type="entry name" value="Tetratricopeptide repeat domain"/>
    <property type="match status" value="1"/>
</dbReference>
<dbReference type="PROSITE" id="PS50109">
    <property type="entry name" value="HIS_KIN"/>
    <property type="match status" value="1"/>
</dbReference>
<keyword evidence="11" id="KW-0812">Transmembrane</keyword>
<evidence type="ECO:0000256" key="9">
    <source>
        <dbReference type="PROSITE-ProRule" id="PRU00339"/>
    </source>
</evidence>
<evidence type="ECO:0000259" key="12">
    <source>
        <dbReference type="PROSITE" id="PS50109"/>
    </source>
</evidence>
<dbReference type="EMBL" id="CP028811">
    <property type="protein sequence ID" value="AWA29101.1"/>
    <property type="molecule type" value="Genomic_DNA"/>
</dbReference>
<organism evidence="13 14">
    <name type="scientific">Flavobacterium magnum</name>
    <dbReference type="NCBI Taxonomy" id="2162713"/>
    <lineage>
        <taxon>Bacteria</taxon>
        <taxon>Pseudomonadati</taxon>
        <taxon>Bacteroidota</taxon>
        <taxon>Flavobacteriia</taxon>
        <taxon>Flavobacteriales</taxon>
        <taxon>Flavobacteriaceae</taxon>
        <taxon>Flavobacterium</taxon>
    </lineage>
</organism>
<accession>A0A2S0RDB8</accession>
<keyword evidence="9" id="KW-0802">TPR repeat</keyword>
<dbReference type="SUPFAM" id="SSF48452">
    <property type="entry name" value="TPR-like"/>
    <property type="match status" value="2"/>
</dbReference>
<dbReference type="GO" id="GO:0000155">
    <property type="term" value="F:phosphorelay sensor kinase activity"/>
    <property type="evidence" value="ECO:0007669"/>
    <property type="project" value="InterPro"/>
</dbReference>
<dbReference type="InterPro" id="IPR003594">
    <property type="entry name" value="HATPase_dom"/>
</dbReference>
<keyword evidence="3" id="KW-0597">Phosphoprotein</keyword>
<keyword evidence="14" id="KW-1185">Reference proteome</keyword>
<dbReference type="InterPro" id="IPR019734">
    <property type="entry name" value="TPR_rpt"/>
</dbReference>
<name>A0A2S0RDB8_9FLAO</name>
<proteinExistence type="predicted"/>
<dbReference type="InterPro" id="IPR050482">
    <property type="entry name" value="Sensor_HK_TwoCompSys"/>
</dbReference>
<evidence type="ECO:0000256" key="2">
    <source>
        <dbReference type="ARBA" id="ARBA00012438"/>
    </source>
</evidence>
<evidence type="ECO:0000256" key="5">
    <source>
        <dbReference type="ARBA" id="ARBA00022741"/>
    </source>
</evidence>
<dbReference type="GO" id="GO:0016020">
    <property type="term" value="C:membrane"/>
    <property type="evidence" value="ECO:0007669"/>
    <property type="project" value="InterPro"/>
</dbReference>
<dbReference type="SUPFAM" id="SSF55874">
    <property type="entry name" value="ATPase domain of HSP90 chaperone/DNA topoisomerase II/histidine kinase"/>
    <property type="match status" value="1"/>
</dbReference>
<dbReference type="PANTHER" id="PTHR24421">
    <property type="entry name" value="NITRATE/NITRITE SENSOR PROTEIN NARX-RELATED"/>
    <property type="match status" value="1"/>
</dbReference>
<keyword evidence="10" id="KW-0175">Coiled coil</keyword>
<feature type="transmembrane region" description="Helical" evidence="11">
    <location>
        <begin position="349"/>
        <end position="367"/>
    </location>
</feature>
<dbReference type="Gene3D" id="1.20.5.1930">
    <property type="match status" value="1"/>
</dbReference>
<keyword evidence="7" id="KW-0067">ATP-binding</keyword>
<dbReference type="InterPro" id="IPR005467">
    <property type="entry name" value="His_kinase_dom"/>
</dbReference>
<gene>
    <name evidence="13" type="ORF">HYN48_02810</name>
</gene>
<comment type="catalytic activity">
    <reaction evidence="1">
        <text>ATP + protein L-histidine = ADP + protein N-phospho-L-histidine.</text>
        <dbReference type="EC" id="2.7.13.3"/>
    </reaction>
</comment>
<dbReference type="PROSITE" id="PS50293">
    <property type="entry name" value="TPR_REGION"/>
    <property type="match status" value="1"/>
</dbReference>
<evidence type="ECO:0000313" key="14">
    <source>
        <dbReference type="Proteomes" id="UP000244193"/>
    </source>
</evidence>
<keyword evidence="8" id="KW-0902">Two-component regulatory system</keyword>
<evidence type="ECO:0000256" key="4">
    <source>
        <dbReference type="ARBA" id="ARBA00022679"/>
    </source>
</evidence>
<keyword evidence="11" id="KW-1133">Transmembrane helix</keyword>
<dbReference type="Proteomes" id="UP000244193">
    <property type="component" value="Chromosome"/>
</dbReference>
<evidence type="ECO:0000313" key="13">
    <source>
        <dbReference type="EMBL" id="AWA29101.1"/>
    </source>
</evidence>
<evidence type="ECO:0000256" key="7">
    <source>
        <dbReference type="ARBA" id="ARBA00022840"/>
    </source>
</evidence>
<keyword evidence="6 13" id="KW-0418">Kinase</keyword>
<dbReference type="AlphaFoldDB" id="A0A2S0RDB8"/>
<dbReference type="InterPro" id="IPR036890">
    <property type="entry name" value="HATPase_C_sf"/>
</dbReference>
<keyword evidence="11" id="KW-0472">Membrane</keyword>
<dbReference type="InterPro" id="IPR011990">
    <property type="entry name" value="TPR-like_helical_dom_sf"/>
</dbReference>
<evidence type="ECO:0000256" key="10">
    <source>
        <dbReference type="SAM" id="Coils"/>
    </source>
</evidence>